<reference evidence="1 2" key="1">
    <citation type="submission" date="2016-10" db="EMBL/GenBank/DDBJ databases">
        <authorList>
            <person name="de Groot N.N."/>
        </authorList>
    </citation>
    <scope>NUCLEOTIDE SEQUENCE [LARGE SCALE GENOMIC DNA]</scope>
    <source>
        <strain evidence="1 2">743A</strain>
    </source>
</reference>
<evidence type="ECO:0000313" key="1">
    <source>
        <dbReference type="EMBL" id="SFR97206.1"/>
    </source>
</evidence>
<protein>
    <submittedName>
        <fullName evidence="1">Uncharacterized protein</fullName>
    </submittedName>
</protein>
<organism evidence="1 2">
    <name type="scientific">Anaeromicropila populeti</name>
    <dbReference type="NCBI Taxonomy" id="37658"/>
    <lineage>
        <taxon>Bacteria</taxon>
        <taxon>Bacillati</taxon>
        <taxon>Bacillota</taxon>
        <taxon>Clostridia</taxon>
        <taxon>Lachnospirales</taxon>
        <taxon>Lachnospiraceae</taxon>
        <taxon>Anaeromicropila</taxon>
    </lineage>
</organism>
<dbReference type="STRING" id="37658.SAMN05661086_02979"/>
<keyword evidence="2" id="KW-1185">Reference proteome</keyword>
<name>A0A1I6L180_9FIRM</name>
<dbReference type="Proteomes" id="UP000199659">
    <property type="component" value="Unassembled WGS sequence"/>
</dbReference>
<gene>
    <name evidence="1" type="ORF">SAMN05661086_02979</name>
</gene>
<accession>A0A1I6L180</accession>
<sequence length="95" mass="10832">MTVDTAIKQRVECLELLYSMQENDDLKKVYGDYFDPSSILSCIDKVIEENVVDVTEEEPRCTYFVSKQVPSVCKCCGECLKPCSCCKHDGKCLYQ</sequence>
<dbReference type="AlphaFoldDB" id="A0A1I6L180"/>
<evidence type="ECO:0000313" key="2">
    <source>
        <dbReference type="Proteomes" id="UP000199659"/>
    </source>
</evidence>
<dbReference type="RefSeq" id="WP_092562375.1">
    <property type="nucleotide sequence ID" value="NZ_FOYZ01000012.1"/>
</dbReference>
<proteinExistence type="predicted"/>
<dbReference type="EMBL" id="FOYZ01000012">
    <property type="protein sequence ID" value="SFR97206.1"/>
    <property type="molecule type" value="Genomic_DNA"/>
</dbReference>